<keyword evidence="4 6" id="KW-1133">Transmembrane helix</keyword>
<dbReference type="GO" id="GO:0005886">
    <property type="term" value="C:plasma membrane"/>
    <property type="evidence" value="ECO:0007669"/>
    <property type="project" value="UniProtKB-SubCell"/>
</dbReference>
<gene>
    <name evidence="8" type="ORF">EV378_2517</name>
</gene>
<comment type="subcellular location">
    <subcellularLocation>
        <location evidence="1">Cell membrane</location>
        <topology evidence="1">Multi-pass membrane protein</topology>
    </subcellularLocation>
</comment>
<name>A0A4V2PJ08_PSEEN</name>
<dbReference type="RefSeq" id="WP_132424265.1">
    <property type="nucleotide sequence ID" value="NZ_SMFZ01000001.1"/>
</dbReference>
<keyword evidence="5 6" id="KW-0472">Membrane</keyword>
<accession>A0A4V2PJ08</accession>
<dbReference type="PANTHER" id="PTHR34820">
    <property type="entry name" value="INNER MEMBRANE PROTEIN YEBZ"/>
    <property type="match status" value="1"/>
</dbReference>
<evidence type="ECO:0000313" key="9">
    <source>
        <dbReference type="Proteomes" id="UP000295560"/>
    </source>
</evidence>
<reference evidence="8 9" key="1">
    <citation type="submission" date="2019-03" db="EMBL/GenBank/DDBJ databases">
        <title>Sequencing the genomes of 1000 actinobacteria strains.</title>
        <authorList>
            <person name="Klenk H.-P."/>
        </authorList>
    </citation>
    <scope>NUCLEOTIDE SEQUENCE [LARGE SCALE GENOMIC DNA]</scope>
    <source>
        <strain evidence="8 9">DSM 44969</strain>
    </source>
</reference>
<dbReference type="AlphaFoldDB" id="A0A4V2PJ08"/>
<keyword evidence="9" id="KW-1185">Reference proteome</keyword>
<dbReference type="GO" id="GO:0006825">
    <property type="term" value="P:copper ion transport"/>
    <property type="evidence" value="ECO:0007669"/>
    <property type="project" value="InterPro"/>
</dbReference>
<feature type="transmembrane region" description="Helical" evidence="6">
    <location>
        <begin position="65"/>
        <end position="87"/>
    </location>
</feature>
<evidence type="ECO:0000256" key="1">
    <source>
        <dbReference type="ARBA" id="ARBA00004651"/>
    </source>
</evidence>
<protein>
    <submittedName>
        <fullName evidence="8">Putative copper resistance protein D</fullName>
    </submittedName>
</protein>
<dbReference type="Proteomes" id="UP000295560">
    <property type="component" value="Unassembled WGS sequence"/>
</dbReference>
<sequence length="322" mass="30883">MTEGAVGASATPEAADRPAGRAAPLGWAAVALGSAVLAAGATGGLTGGMPAVLAATLTRGAMDVAGVACVGAVLLALLAPGHAAAAAPVLRGAATVWLGAGLLDLVFRTALVLGKPVTEVQPPDLVAFVTGPSAGTGLVAGVTAAALVLGCSIAGPLGEWQGPGPAWLTLVLALAGLAGPAATGHATGSGEVPAIVAVVLHAPAAALWVGGLAAMLVVAGQRDVLVSALPRFSRLAVVCITVLAVTGVVAATARIDAVSELASPYGALLFAKAGCLLAAGVLGGLTRRRLHTGRTPVLTWAGVEVLVLAVAVGLAGTLSQTA</sequence>
<dbReference type="Pfam" id="PF05425">
    <property type="entry name" value="CopD"/>
    <property type="match status" value="1"/>
</dbReference>
<feature type="transmembrane region" description="Helical" evidence="6">
    <location>
        <begin position="265"/>
        <end position="285"/>
    </location>
</feature>
<feature type="domain" description="Copper resistance protein D" evidence="7">
    <location>
        <begin position="228"/>
        <end position="318"/>
    </location>
</feature>
<evidence type="ECO:0000256" key="2">
    <source>
        <dbReference type="ARBA" id="ARBA00022475"/>
    </source>
</evidence>
<feature type="transmembrane region" description="Helical" evidence="6">
    <location>
        <begin position="134"/>
        <end position="154"/>
    </location>
</feature>
<dbReference type="InterPro" id="IPR008457">
    <property type="entry name" value="Cu-R_CopD_dom"/>
</dbReference>
<keyword evidence="2" id="KW-1003">Cell membrane</keyword>
<organism evidence="8 9">
    <name type="scientific">Pseudonocardia endophytica</name>
    <dbReference type="NCBI Taxonomy" id="401976"/>
    <lineage>
        <taxon>Bacteria</taxon>
        <taxon>Bacillati</taxon>
        <taxon>Actinomycetota</taxon>
        <taxon>Actinomycetes</taxon>
        <taxon>Pseudonocardiales</taxon>
        <taxon>Pseudonocardiaceae</taxon>
        <taxon>Pseudonocardia</taxon>
    </lineage>
</organism>
<feature type="transmembrane region" description="Helical" evidence="6">
    <location>
        <begin position="297"/>
        <end position="318"/>
    </location>
</feature>
<dbReference type="EMBL" id="SMFZ01000001">
    <property type="protein sequence ID" value="TCK26676.1"/>
    <property type="molecule type" value="Genomic_DNA"/>
</dbReference>
<dbReference type="PANTHER" id="PTHR34820:SF4">
    <property type="entry name" value="INNER MEMBRANE PROTEIN YEBZ"/>
    <property type="match status" value="1"/>
</dbReference>
<feature type="transmembrane region" description="Helical" evidence="6">
    <location>
        <begin position="166"/>
        <end position="183"/>
    </location>
</feature>
<keyword evidence="3 6" id="KW-0812">Transmembrane</keyword>
<evidence type="ECO:0000256" key="6">
    <source>
        <dbReference type="SAM" id="Phobius"/>
    </source>
</evidence>
<feature type="transmembrane region" description="Helical" evidence="6">
    <location>
        <begin position="232"/>
        <end position="253"/>
    </location>
</feature>
<proteinExistence type="predicted"/>
<evidence type="ECO:0000259" key="7">
    <source>
        <dbReference type="Pfam" id="PF05425"/>
    </source>
</evidence>
<evidence type="ECO:0000256" key="5">
    <source>
        <dbReference type="ARBA" id="ARBA00023136"/>
    </source>
</evidence>
<feature type="transmembrane region" description="Helical" evidence="6">
    <location>
        <begin position="195"/>
        <end position="220"/>
    </location>
</feature>
<dbReference type="InterPro" id="IPR032694">
    <property type="entry name" value="CopC/D"/>
</dbReference>
<evidence type="ECO:0000313" key="8">
    <source>
        <dbReference type="EMBL" id="TCK26676.1"/>
    </source>
</evidence>
<comment type="caution">
    <text evidence="8">The sequence shown here is derived from an EMBL/GenBank/DDBJ whole genome shotgun (WGS) entry which is preliminary data.</text>
</comment>
<evidence type="ECO:0000256" key="3">
    <source>
        <dbReference type="ARBA" id="ARBA00022692"/>
    </source>
</evidence>
<evidence type="ECO:0000256" key="4">
    <source>
        <dbReference type="ARBA" id="ARBA00022989"/>
    </source>
</evidence>